<protein>
    <submittedName>
        <fullName evidence="2">Uncharacterized protein</fullName>
    </submittedName>
</protein>
<organism evidence="2 3">
    <name type="scientific">Propioniciclava soli</name>
    <dbReference type="NCBI Taxonomy" id="2775081"/>
    <lineage>
        <taxon>Bacteria</taxon>
        <taxon>Bacillati</taxon>
        <taxon>Actinomycetota</taxon>
        <taxon>Actinomycetes</taxon>
        <taxon>Propionibacteriales</taxon>
        <taxon>Propionibacteriaceae</taxon>
        <taxon>Propioniciclava</taxon>
    </lineage>
</organism>
<keyword evidence="1" id="KW-0472">Membrane</keyword>
<keyword evidence="3" id="KW-1185">Reference proteome</keyword>
<sequence length="102" mass="10796">MTTGSIKDIENDDTFWFIICGFFAFPALAVGAGQLWAQGSDWLVEHHILVPESASPMVSIPAMGGAGLDLARLSIAAGLVVLLGVLTALSVQSIARRRESIQ</sequence>
<evidence type="ECO:0000313" key="2">
    <source>
        <dbReference type="EMBL" id="WZX00125.1"/>
    </source>
</evidence>
<dbReference type="EMBL" id="CP115965">
    <property type="protein sequence ID" value="WZX00125.1"/>
    <property type="molecule type" value="Genomic_DNA"/>
</dbReference>
<name>A0ABZ3CDL0_9ACTN</name>
<gene>
    <name evidence="2" type="ORF">PCC79_08070</name>
</gene>
<feature type="transmembrane region" description="Helical" evidence="1">
    <location>
        <begin position="15"/>
        <end position="37"/>
    </location>
</feature>
<evidence type="ECO:0000313" key="3">
    <source>
        <dbReference type="Proteomes" id="UP001434337"/>
    </source>
</evidence>
<evidence type="ECO:0000256" key="1">
    <source>
        <dbReference type="SAM" id="Phobius"/>
    </source>
</evidence>
<dbReference type="RefSeq" id="WP_342373505.1">
    <property type="nucleotide sequence ID" value="NZ_CP115965.1"/>
</dbReference>
<accession>A0ABZ3CDL0</accession>
<proteinExistence type="predicted"/>
<reference evidence="2 3" key="1">
    <citation type="journal article" date="2023" name="Environ Microbiome">
        <title>A coral-associated actinobacterium mitigates coral bleaching under heat stress.</title>
        <authorList>
            <person name="Li J."/>
            <person name="Zou Y."/>
            <person name="Li Q."/>
            <person name="Zhang J."/>
            <person name="Bourne D.G."/>
            <person name="Lyu Y."/>
            <person name="Liu C."/>
            <person name="Zhang S."/>
        </authorList>
    </citation>
    <scope>NUCLEOTIDE SEQUENCE [LARGE SCALE GENOMIC DNA]</scope>
    <source>
        <strain evidence="2 3">SCSIO 13291</strain>
    </source>
</reference>
<dbReference type="Proteomes" id="UP001434337">
    <property type="component" value="Chromosome"/>
</dbReference>
<keyword evidence="1" id="KW-0812">Transmembrane</keyword>
<feature type="transmembrane region" description="Helical" evidence="1">
    <location>
        <begin position="70"/>
        <end position="91"/>
    </location>
</feature>
<keyword evidence="1" id="KW-1133">Transmembrane helix</keyword>